<comment type="subcellular location">
    <subcellularLocation>
        <location evidence="1">Cytoplasm</location>
    </subcellularLocation>
</comment>
<gene>
    <name evidence="7" type="ORF">BDQ12DRAFT_593455</name>
</gene>
<dbReference type="Proteomes" id="UP000308652">
    <property type="component" value="Unassembled WGS sequence"/>
</dbReference>
<dbReference type="PANTHER" id="PTHR12978:SF0">
    <property type="entry name" value="M7GPPPX DIPHOSPHATASE"/>
    <property type="match status" value="1"/>
</dbReference>
<dbReference type="SUPFAM" id="SSF102860">
    <property type="entry name" value="mRNA decapping enzyme DcpS N-terminal domain"/>
    <property type="match status" value="1"/>
</dbReference>
<organism evidence="7 8">
    <name type="scientific">Crucibulum laeve</name>
    <dbReference type="NCBI Taxonomy" id="68775"/>
    <lineage>
        <taxon>Eukaryota</taxon>
        <taxon>Fungi</taxon>
        <taxon>Dikarya</taxon>
        <taxon>Basidiomycota</taxon>
        <taxon>Agaricomycotina</taxon>
        <taxon>Agaricomycetes</taxon>
        <taxon>Agaricomycetidae</taxon>
        <taxon>Agaricales</taxon>
        <taxon>Agaricineae</taxon>
        <taxon>Nidulariaceae</taxon>
        <taxon>Crucibulum</taxon>
    </lineage>
</organism>
<name>A0A5C3MFJ8_9AGAR</name>
<dbReference type="STRING" id="68775.A0A5C3MFJ8"/>
<keyword evidence="8" id="KW-1185">Reference proteome</keyword>
<proteinExistence type="inferred from homology"/>
<dbReference type="SUPFAM" id="SSF54197">
    <property type="entry name" value="HIT-like"/>
    <property type="match status" value="1"/>
</dbReference>
<protein>
    <submittedName>
        <fullName evidence="7">Scavenger mRNA decapping enzyme</fullName>
    </submittedName>
</protein>
<dbReference type="InterPro" id="IPR011145">
    <property type="entry name" value="Scavenger_mRNA_decap_enz_N"/>
</dbReference>
<evidence type="ECO:0000256" key="2">
    <source>
        <dbReference type="ARBA" id="ARBA00010208"/>
    </source>
</evidence>
<dbReference type="EMBL" id="ML213590">
    <property type="protein sequence ID" value="TFK44174.1"/>
    <property type="molecule type" value="Genomic_DNA"/>
</dbReference>
<evidence type="ECO:0000256" key="1">
    <source>
        <dbReference type="ARBA" id="ARBA00004496"/>
    </source>
</evidence>
<dbReference type="AlphaFoldDB" id="A0A5C3MFJ8"/>
<dbReference type="Pfam" id="PF05652">
    <property type="entry name" value="DcpS"/>
    <property type="match status" value="1"/>
</dbReference>
<dbReference type="GO" id="GO:0000932">
    <property type="term" value="C:P-body"/>
    <property type="evidence" value="ECO:0007669"/>
    <property type="project" value="TreeGrafter"/>
</dbReference>
<reference evidence="7 8" key="1">
    <citation type="journal article" date="2019" name="Nat. Ecol. Evol.">
        <title>Megaphylogeny resolves global patterns of mushroom evolution.</title>
        <authorList>
            <person name="Varga T."/>
            <person name="Krizsan K."/>
            <person name="Foldi C."/>
            <person name="Dima B."/>
            <person name="Sanchez-Garcia M."/>
            <person name="Sanchez-Ramirez S."/>
            <person name="Szollosi G.J."/>
            <person name="Szarkandi J.G."/>
            <person name="Papp V."/>
            <person name="Albert L."/>
            <person name="Andreopoulos W."/>
            <person name="Angelini C."/>
            <person name="Antonin V."/>
            <person name="Barry K.W."/>
            <person name="Bougher N.L."/>
            <person name="Buchanan P."/>
            <person name="Buyck B."/>
            <person name="Bense V."/>
            <person name="Catcheside P."/>
            <person name="Chovatia M."/>
            <person name="Cooper J."/>
            <person name="Damon W."/>
            <person name="Desjardin D."/>
            <person name="Finy P."/>
            <person name="Geml J."/>
            <person name="Haridas S."/>
            <person name="Hughes K."/>
            <person name="Justo A."/>
            <person name="Karasinski D."/>
            <person name="Kautmanova I."/>
            <person name="Kiss B."/>
            <person name="Kocsube S."/>
            <person name="Kotiranta H."/>
            <person name="LaButti K.M."/>
            <person name="Lechner B.E."/>
            <person name="Liimatainen K."/>
            <person name="Lipzen A."/>
            <person name="Lukacs Z."/>
            <person name="Mihaltcheva S."/>
            <person name="Morgado L.N."/>
            <person name="Niskanen T."/>
            <person name="Noordeloos M.E."/>
            <person name="Ohm R.A."/>
            <person name="Ortiz-Santana B."/>
            <person name="Ovrebo C."/>
            <person name="Racz N."/>
            <person name="Riley R."/>
            <person name="Savchenko A."/>
            <person name="Shiryaev A."/>
            <person name="Soop K."/>
            <person name="Spirin V."/>
            <person name="Szebenyi C."/>
            <person name="Tomsovsky M."/>
            <person name="Tulloss R.E."/>
            <person name="Uehling J."/>
            <person name="Grigoriev I.V."/>
            <person name="Vagvolgyi C."/>
            <person name="Papp T."/>
            <person name="Martin F.M."/>
            <person name="Miettinen O."/>
            <person name="Hibbett D.S."/>
            <person name="Nagy L.G."/>
        </authorList>
    </citation>
    <scope>NUCLEOTIDE SEQUENCE [LARGE SCALE GENOMIC DNA]</scope>
    <source>
        <strain evidence="7 8">CBS 166.37</strain>
    </source>
</reference>
<evidence type="ECO:0000313" key="8">
    <source>
        <dbReference type="Proteomes" id="UP000308652"/>
    </source>
</evidence>
<dbReference type="InterPro" id="IPR008594">
    <property type="entry name" value="DcpS/DCS2"/>
</dbReference>
<evidence type="ECO:0000256" key="3">
    <source>
        <dbReference type="ARBA" id="ARBA00022490"/>
    </source>
</evidence>
<dbReference type="PANTHER" id="PTHR12978">
    <property type="entry name" value="HISTIDINE TRIAD HIT PROTEIN MEMBER"/>
    <property type="match status" value="1"/>
</dbReference>
<dbReference type="GO" id="GO:0016787">
    <property type="term" value="F:hydrolase activity"/>
    <property type="evidence" value="ECO:0007669"/>
    <property type="project" value="InterPro"/>
</dbReference>
<dbReference type="Gene3D" id="3.30.200.40">
    <property type="entry name" value="Scavenger mRNA decapping enzyme, N-terminal domain"/>
    <property type="match status" value="1"/>
</dbReference>
<evidence type="ECO:0000256" key="6">
    <source>
        <dbReference type="PIRSR" id="PIRSR028973-2"/>
    </source>
</evidence>
<feature type="active site" description="Nucleophile" evidence="5">
    <location>
        <position position="254"/>
    </location>
</feature>
<dbReference type="InterPro" id="IPR036265">
    <property type="entry name" value="HIT-like_sf"/>
</dbReference>
<dbReference type="PIRSF" id="PIRSF028973">
    <property type="entry name" value="Scavenger_mRNA_decap_enz"/>
    <property type="match status" value="1"/>
</dbReference>
<dbReference type="GO" id="GO:0005634">
    <property type="term" value="C:nucleus"/>
    <property type="evidence" value="ECO:0007669"/>
    <property type="project" value="TreeGrafter"/>
</dbReference>
<keyword evidence="3" id="KW-0963">Cytoplasm</keyword>
<dbReference type="OrthoDB" id="10264956at2759"/>
<evidence type="ECO:0000256" key="4">
    <source>
        <dbReference type="ARBA" id="ARBA00022553"/>
    </source>
</evidence>
<feature type="binding site" evidence="6">
    <location>
        <begin position="245"/>
        <end position="256"/>
    </location>
    <ligand>
        <name>substrate</name>
    </ligand>
</feature>
<dbReference type="Gene3D" id="3.30.428.10">
    <property type="entry name" value="HIT-like"/>
    <property type="match status" value="1"/>
</dbReference>
<feature type="binding site" evidence="6">
    <location>
        <position position="182"/>
    </location>
    <ligand>
        <name>substrate</name>
    </ligand>
</feature>
<feature type="binding site" evidence="6">
    <location>
        <position position="156"/>
    </location>
    <ligand>
        <name>substrate</name>
    </ligand>
</feature>
<sequence>MAHYAAPKSIDALNSFRFERILNEDLLTHTLIVLGTLLASNGDQSTIHSGERVPAIIRVEKTALDAAQTSTFFGEKDGLVKKVEIVESTDIYTWLFGWLGENRECDLKINVICPATEVHIRKYTKQQQIMVRETPELYEQIVKPYILAFPASRTQWVENILTGISEQSKILFSSPAFLLLPDMKWDLKTVSSLYLLAIVQDRAIRSLRDLRHAHLPLLKDIRLEAGRIAKERWGMGNEYLRMYIHYQPSYYHFHVHIVNVNYEGGLLGMTVGQAHLLDDVISLLELDTPTSPGIFERLTLTYGLGDQHGLFKPMRSAMSPGTVLSGA</sequence>
<evidence type="ECO:0000313" key="7">
    <source>
        <dbReference type="EMBL" id="TFK44174.1"/>
    </source>
</evidence>
<comment type="similarity">
    <text evidence="2">Belongs to the HIT family.</text>
</comment>
<dbReference type="PROSITE" id="PS00892">
    <property type="entry name" value="HIT_1"/>
    <property type="match status" value="1"/>
</dbReference>
<accession>A0A5C3MFJ8</accession>
<feature type="binding site" evidence="6">
    <location>
        <position position="184"/>
    </location>
    <ligand>
        <name>substrate</name>
    </ligand>
</feature>
<evidence type="ECO:0000256" key="5">
    <source>
        <dbReference type="PIRSR" id="PIRSR028973-1"/>
    </source>
</evidence>
<dbReference type="GO" id="GO:0000290">
    <property type="term" value="P:deadenylation-dependent decapping of nuclear-transcribed mRNA"/>
    <property type="evidence" value="ECO:0007669"/>
    <property type="project" value="InterPro"/>
</dbReference>
<keyword evidence="4" id="KW-0597">Phosphoprotein</keyword>
<dbReference type="InterPro" id="IPR019808">
    <property type="entry name" value="Histidine_triad_CS"/>
</dbReference>
<dbReference type="GO" id="GO:0000340">
    <property type="term" value="F:RNA 7-methylguanosine cap binding"/>
    <property type="evidence" value="ECO:0007669"/>
    <property type="project" value="TreeGrafter"/>
</dbReference>
<feature type="binding site" evidence="6">
    <location>
        <position position="166"/>
    </location>
    <ligand>
        <name>substrate</name>
    </ligand>
</feature>
<dbReference type="Pfam" id="PF11969">
    <property type="entry name" value="DcpS_C"/>
    <property type="match status" value="1"/>
</dbReference>